<evidence type="ECO:0000256" key="1">
    <source>
        <dbReference type="SAM" id="MobiDB-lite"/>
    </source>
</evidence>
<feature type="region of interest" description="Disordered" evidence="1">
    <location>
        <begin position="1"/>
        <end position="36"/>
    </location>
</feature>
<proteinExistence type="predicted"/>
<keyword evidence="3" id="KW-1185">Reference proteome</keyword>
<name>A0AAD9GHA4_BABDI</name>
<protein>
    <submittedName>
        <fullName evidence="2">Uncharacterized protein</fullName>
    </submittedName>
</protein>
<reference evidence="2" key="2">
    <citation type="submission" date="2021-05" db="EMBL/GenBank/DDBJ databases">
        <authorList>
            <person name="Pain A."/>
        </authorList>
    </citation>
    <scope>NUCLEOTIDE SEQUENCE</scope>
    <source>
        <strain evidence="2">1802A</strain>
    </source>
</reference>
<comment type="caution">
    <text evidence="2">The sequence shown here is derived from an EMBL/GenBank/DDBJ whole genome shotgun (WGS) entry which is preliminary data.</text>
</comment>
<gene>
    <name evidence="2" type="ORF">X943_001458</name>
</gene>
<organism evidence="2 3">
    <name type="scientific">Babesia divergens</name>
    <dbReference type="NCBI Taxonomy" id="32595"/>
    <lineage>
        <taxon>Eukaryota</taxon>
        <taxon>Sar</taxon>
        <taxon>Alveolata</taxon>
        <taxon>Apicomplexa</taxon>
        <taxon>Aconoidasida</taxon>
        <taxon>Piroplasmida</taxon>
        <taxon>Babesiidae</taxon>
        <taxon>Babesia</taxon>
    </lineage>
</organism>
<dbReference type="Proteomes" id="UP001195914">
    <property type="component" value="Unassembled WGS sequence"/>
</dbReference>
<reference evidence="2" key="1">
    <citation type="journal article" date="2014" name="Nucleic Acids Res.">
        <title>The evolutionary dynamics of variant antigen genes in Babesia reveal a history of genomic innovation underlying host-parasite interaction.</title>
        <authorList>
            <person name="Jackson A.P."/>
            <person name="Otto T.D."/>
            <person name="Darby A."/>
            <person name="Ramaprasad A."/>
            <person name="Xia D."/>
            <person name="Echaide I.E."/>
            <person name="Farber M."/>
            <person name="Gahlot S."/>
            <person name="Gamble J."/>
            <person name="Gupta D."/>
            <person name="Gupta Y."/>
            <person name="Jackson L."/>
            <person name="Malandrin L."/>
            <person name="Malas T.B."/>
            <person name="Moussa E."/>
            <person name="Nair M."/>
            <person name="Reid A.J."/>
            <person name="Sanders M."/>
            <person name="Sharma J."/>
            <person name="Tracey A."/>
            <person name="Quail M.A."/>
            <person name="Weir W."/>
            <person name="Wastling J.M."/>
            <person name="Hall N."/>
            <person name="Willadsen P."/>
            <person name="Lingelbach K."/>
            <person name="Shiels B."/>
            <person name="Tait A."/>
            <person name="Berriman M."/>
            <person name="Allred D.R."/>
            <person name="Pain A."/>
        </authorList>
    </citation>
    <scope>NUCLEOTIDE SEQUENCE</scope>
    <source>
        <strain evidence="2">1802A</strain>
    </source>
</reference>
<accession>A0AAD9GHA4</accession>
<sequence>MAHYIEPNGRKCLENMDPPRSVDTEATSLEDSHSRAQENSISALICDKLGLCKEKFSSALVVMKSWIRKEKKN</sequence>
<dbReference type="AlphaFoldDB" id="A0AAD9GHA4"/>
<evidence type="ECO:0000313" key="2">
    <source>
        <dbReference type="EMBL" id="KAK1938459.1"/>
    </source>
</evidence>
<evidence type="ECO:0000313" key="3">
    <source>
        <dbReference type="Proteomes" id="UP001195914"/>
    </source>
</evidence>
<dbReference type="EMBL" id="JAHBMH010000024">
    <property type="protein sequence ID" value="KAK1938459.1"/>
    <property type="molecule type" value="Genomic_DNA"/>
</dbReference>